<accession>A0ABQ3HZ31</accession>
<dbReference type="RefSeq" id="WP_189627159.1">
    <property type="nucleotide sequence ID" value="NZ_BNAF01000010.1"/>
</dbReference>
<dbReference type="EMBL" id="BNAF01000010">
    <property type="protein sequence ID" value="GHE41854.1"/>
    <property type="molecule type" value="Genomic_DNA"/>
</dbReference>
<proteinExistence type="predicted"/>
<evidence type="ECO:0000313" key="2">
    <source>
        <dbReference type="Proteomes" id="UP000620550"/>
    </source>
</evidence>
<comment type="caution">
    <text evidence="1">The sequence shown here is derived from an EMBL/GenBank/DDBJ whole genome shotgun (WGS) entry which is preliminary data.</text>
</comment>
<dbReference type="Proteomes" id="UP000620550">
    <property type="component" value="Unassembled WGS sequence"/>
</dbReference>
<name>A0ABQ3HZ31_9SPHI</name>
<protein>
    <submittedName>
        <fullName evidence="1">Uncharacterized protein</fullName>
    </submittedName>
</protein>
<gene>
    <name evidence="1" type="ORF">GCM10017764_26340</name>
</gene>
<sequence>MEQLQKLFGKHQMLAHLAEKFTLLIDEKRTAGGVLFFLHLDGRTYKVMIAAPYHESILKNGTPTIKEVLEHKEAMYLK</sequence>
<reference evidence="2" key="1">
    <citation type="journal article" date="2019" name="Int. J. Syst. Evol. Microbiol.">
        <title>The Global Catalogue of Microorganisms (GCM) 10K type strain sequencing project: providing services to taxonomists for standard genome sequencing and annotation.</title>
        <authorList>
            <consortium name="The Broad Institute Genomics Platform"/>
            <consortium name="The Broad Institute Genome Sequencing Center for Infectious Disease"/>
            <person name="Wu L."/>
            <person name="Ma J."/>
        </authorList>
    </citation>
    <scope>NUCLEOTIDE SEQUENCE [LARGE SCALE GENOMIC DNA]</scope>
    <source>
        <strain evidence="2">CGMCC 1.12966</strain>
    </source>
</reference>
<evidence type="ECO:0000313" key="1">
    <source>
        <dbReference type="EMBL" id="GHE41854.1"/>
    </source>
</evidence>
<organism evidence="1 2">
    <name type="scientific">Sphingobacterium griseoflavum</name>
    <dbReference type="NCBI Taxonomy" id="1474952"/>
    <lineage>
        <taxon>Bacteria</taxon>
        <taxon>Pseudomonadati</taxon>
        <taxon>Bacteroidota</taxon>
        <taxon>Sphingobacteriia</taxon>
        <taxon>Sphingobacteriales</taxon>
        <taxon>Sphingobacteriaceae</taxon>
        <taxon>Sphingobacterium</taxon>
    </lineage>
</organism>
<keyword evidence="2" id="KW-1185">Reference proteome</keyword>